<dbReference type="InterPro" id="IPR044068">
    <property type="entry name" value="CB"/>
</dbReference>
<dbReference type="InterPro" id="IPR002104">
    <property type="entry name" value="Integrase_catalytic"/>
</dbReference>
<dbReference type="PROSITE" id="PS51900">
    <property type="entry name" value="CB"/>
    <property type="match status" value="1"/>
</dbReference>
<dbReference type="GO" id="GO:0003677">
    <property type="term" value="F:DNA binding"/>
    <property type="evidence" value="ECO:0007669"/>
    <property type="project" value="UniProtKB-UniRule"/>
</dbReference>
<dbReference type="Gene3D" id="1.10.443.10">
    <property type="entry name" value="Intergrase catalytic core"/>
    <property type="match status" value="1"/>
</dbReference>
<name>A0A2T0TLK9_9PSEU</name>
<dbReference type="SUPFAM" id="SSF56349">
    <property type="entry name" value="DNA breaking-rejoining enzymes"/>
    <property type="match status" value="1"/>
</dbReference>
<dbReference type="InterPro" id="IPR004107">
    <property type="entry name" value="Integrase_SAM-like_N"/>
</dbReference>
<dbReference type="AlphaFoldDB" id="A0A2T0TLK9"/>
<keyword evidence="3" id="KW-0233">DNA recombination</keyword>
<dbReference type="InterPro" id="IPR010998">
    <property type="entry name" value="Integrase_recombinase_N"/>
</dbReference>
<dbReference type="Proteomes" id="UP000239494">
    <property type="component" value="Unassembled WGS sequence"/>
</dbReference>
<keyword evidence="1" id="KW-0229">DNA integration</keyword>
<evidence type="ECO:0000313" key="7">
    <source>
        <dbReference type="EMBL" id="PRY46604.1"/>
    </source>
</evidence>
<evidence type="ECO:0000256" key="1">
    <source>
        <dbReference type="ARBA" id="ARBA00022908"/>
    </source>
</evidence>
<dbReference type="PANTHER" id="PTHR30349">
    <property type="entry name" value="PHAGE INTEGRASE-RELATED"/>
    <property type="match status" value="1"/>
</dbReference>
<dbReference type="Pfam" id="PF14659">
    <property type="entry name" value="Phage_int_SAM_3"/>
    <property type="match status" value="1"/>
</dbReference>
<dbReference type="InterPro" id="IPR013762">
    <property type="entry name" value="Integrase-like_cat_sf"/>
</dbReference>
<feature type="domain" description="Tyr recombinase" evidence="5">
    <location>
        <begin position="199"/>
        <end position="398"/>
    </location>
</feature>
<sequence length="408" mass="45833">MAGKSRANGEGSIYPHRNGFAAYVWVQTPTGDKKRKYVYGKTREEVHGKWLKLHQAAKNGPVASSVPRLDAFLAYWLTDVIKPNRAPLTFVNYELFCRLYIIPGIGDRRLDRLQVREVQQWINKIPSVCQCCAQGKDARRDKKSRRCCALGACCHASPSARTISDVRACLRSALNYAIREELITRNVAELVSLPVVRKRKGKAWTSDEARAFLESARNGRDPMYAGYVLAVVLGMRKGEILGLTWDAVDFDNLELAINHQLQRAGGELLHRETKTEASDDTLPLPVIVVAALRLRKAAQEADRKAAGAAWQASDLVFTTAFGNPVDPRNFNRSWDRRLVRSEVRRITIHDGRRSCATLLVDLDVHPRVIMRILRHAQFAVTMEIYTRASSKATTDALKRLGESLDQDG</sequence>
<dbReference type="EMBL" id="PVTF01000001">
    <property type="protein sequence ID" value="PRY46604.1"/>
    <property type="molecule type" value="Genomic_DNA"/>
</dbReference>
<dbReference type="PROSITE" id="PS51898">
    <property type="entry name" value="TYR_RECOMBINASE"/>
    <property type="match status" value="1"/>
</dbReference>
<dbReference type="GO" id="GO:0015074">
    <property type="term" value="P:DNA integration"/>
    <property type="evidence" value="ECO:0007669"/>
    <property type="project" value="UniProtKB-KW"/>
</dbReference>
<dbReference type="InterPro" id="IPR050090">
    <property type="entry name" value="Tyrosine_recombinase_XerCD"/>
</dbReference>
<dbReference type="GO" id="GO:0006310">
    <property type="term" value="P:DNA recombination"/>
    <property type="evidence" value="ECO:0007669"/>
    <property type="project" value="UniProtKB-KW"/>
</dbReference>
<evidence type="ECO:0000259" key="5">
    <source>
        <dbReference type="PROSITE" id="PS51898"/>
    </source>
</evidence>
<evidence type="ECO:0000256" key="2">
    <source>
        <dbReference type="ARBA" id="ARBA00023125"/>
    </source>
</evidence>
<keyword evidence="2 4" id="KW-0238">DNA-binding</keyword>
<comment type="caution">
    <text evidence="7">The sequence shown here is derived from an EMBL/GenBank/DDBJ whole genome shotgun (WGS) entry which is preliminary data.</text>
</comment>
<organism evidence="7 8">
    <name type="scientific">Umezawaea tangerina</name>
    <dbReference type="NCBI Taxonomy" id="84725"/>
    <lineage>
        <taxon>Bacteria</taxon>
        <taxon>Bacillati</taxon>
        <taxon>Actinomycetota</taxon>
        <taxon>Actinomycetes</taxon>
        <taxon>Pseudonocardiales</taxon>
        <taxon>Pseudonocardiaceae</taxon>
        <taxon>Umezawaea</taxon>
    </lineage>
</organism>
<dbReference type="Pfam" id="PF00589">
    <property type="entry name" value="Phage_integrase"/>
    <property type="match status" value="1"/>
</dbReference>
<feature type="domain" description="Core-binding (CB)" evidence="6">
    <location>
        <begin position="63"/>
        <end position="178"/>
    </location>
</feature>
<keyword evidence="8" id="KW-1185">Reference proteome</keyword>
<dbReference type="InterPro" id="IPR011010">
    <property type="entry name" value="DNA_brk_join_enz"/>
</dbReference>
<dbReference type="OrthoDB" id="3175606at2"/>
<reference evidence="7 8" key="1">
    <citation type="submission" date="2018-03" db="EMBL/GenBank/DDBJ databases">
        <title>Genomic Encyclopedia of Archaeal and Bacterial Type Strains, Phase II (KMG-II): from individual species to whole genera.</title>
        <authorList>
            <person name="Goeker M."/>
        </authorList>
    </citation>
    <scope>NUCLEOTIDE SEQUENCE [LARGE SCALE GENOMIC DNA]</scope>
    <source>
        <strain evidence="7 8">DSM 44720</strain>
    </source>
</reference>
<proteinExistence type="predicted"/>
<dbReference type="CDD" id="cd01189">
    <property type="entry name" value="INT_ICEBs1_C_like"/>
    <property type="match status" value="1"/>
</dbReference>
<evidence type="ECO:0000256" key="4">
    <source>
        <dbReference type="PROSITE-ProRule" id="PRU01248"/>
    </source>
</evidence>
<dbReference type="PANTHER" id="PTHR30349:SF91">
    <property type="entry name" value="INTA PROTEIN"/>
    <property type="match status" value="1"/>
</dbReference>
<evidence type="ECO:0000259" key="6">
    <source>
        <dbReference type="PROSITE" id="PS51900"/>
    </source>
</evidence>
<dbReference type="RefSeq" id="WP_106186004.1">
    <property type="nucleotide sequence ID" value="NZ_PVTF01000001.1"/>
</dbReference>
<protein>
    <submittedName>
        <fullName evidence="7">Site-specific recombinase XerD</fullName>
    </submittedName>
</protein>
<accession>A0A2T0TLK9</accession>
<gene>
    <name evidence="7" type="ORF">CLV43_101882</name>
</gene>
<dbReference type="Gene3D" id="1.10.150.130">
    <property type="match status" value="1"/>
</dbReference>
<evidence type="ECO:0000256" key="3">
    <source>
        <dbReference type="ARBA" id="ARBA00023172"/>
    </source>
</evidence>
<evidence type="ECO:0000313" key="8">
    <source>
        <dbReference type="Proteomes" id="UP000239494"/>
    </source>
</evidence>